<protein>
    <recommendedName>
        <fullName evidence="4">Type I restriction modification DNA specificity domain-containing protein</fullName>
    </recommendedName>
</protein>
<feature type="domain" description="Type I restriction modification DNA specificity" evidence="4">
    <location>
        <begin position="43"/>
        <end position="183"/>
    </location>
</feature>
<sequence>MSWPLRPVSELCEFAVDCVNKTAPVVAQETPYKMIRTTNVKGGFIDIKDVRYVSKDTFEKWTRRSRPQFGDVILTREAPVGEVGRCTFPEDEKIFLGQRLFHFRADPSKLDWNFLAYALQSAEVQGRLHGRSFGATVPHVKVGDAESLLIPCPPLDEQRRIGGVLANYDDLIATNQRRITLLEDAARLLYREWFVHLRFPGHEGKILNSGLPIEWKKGTAYDFVLVLSGGTPKTSMTDYWEGDIPFFTPKDSPDAFYAIDTEKHLTESGLASCNSGLYPRNTIFITARGTVGKVALAQRPMAMNQSCYALAPRLPYDTYFLFLAIREAVEHFKQVAVGGVFDAIVVDTFKIIPFLLPPEALTRQFGELVKPMFEQLEKLLLQNRGLAQARDLLLPKLMSGQLDVSSIALPDEVLT</sequence>
<dbReference type="Pfam" id="PF01420">
    <property type="entry name" value="Methylase_S"/>
    <property type="match status" value="2"/>
</dbReference>
<dbReference type="PANTHER" id="PTHR30408:SF13">
    <property type="entry name" value="TYPE I RESTRICTION ENZYME HINDI SPECIFICITY SUBUNIT"/>
    <property type="match status" value="1"/>
</dbReference>
<evidence type="ECO:0000256" key="1">
    <source>
        <dbReference type="ARBA" id="ARBA00010923"/>
    </source>
</evidence>
<evidence type="ECO:0000259" key="4">
    <source>
        <dbReference type="Pfam" id="PF01420"/>
    </source>
</evidence>
<dbReference type="PATRIC" id="fig|1286631.3.peg.2743"/>
<comment type="caution">
    <text evidence="5">The sequence shown here is derived from an EMBL/GenBank/DDBJ whole genome shotgun (WGS) entry which is preliminary data.</text>
</comment>
<proteinExistence type="inferred from homology"/>
<dbReference type="eggNOG" id="COG0732">
    <property type="taxonomic scope" value="Bacteria"/>
</dbReference>
<dbReference type="STRING" id="34103.SAMN05421778_109125"/>
<dbReference type="GO" id="GO:0003677">
    <property type="term" value="F:DNA binding"/>
    <property type="evidence" value="ECO:0007669"/>
    <property type="project" value="UniProtKB-KW"/>
</dbReference>
<feature type="domain" description="Type I restriction modification DNA specificity" evidence="4">
    <location>
        <begin position="212"/>
        <end position="359"/>
    </location>
</feature>
<evidence type="ECO:0000256" key="3">
    <source>
        <dbReference type="ARBA" id="ARBA00023125"/>
    </source>
</evidence>
<dbReference type="InterPro" id="IPR052021">
    <property type="entry name" value="Type-I_RS_S_subunit"/>
</dbReference>
<dbReference type="InterPro" id="IPR000055">
    <property type="entry name" value="Restrct_endonuc_typeI_TRD"/>
</dbReference>
<dbReference type="CDD" id="cd17246">
    <property type="entry name" value="RMtype1_S_SonII-TRD2-CR2_like"/>
    <property type="match status" value="1"/>
</dbReference>
<evidence type="ECO:0000313" key="6">
    <source>
        <dbReference type="Proteomes" id="UP000026714"/>
    </source>
</evidence>
<dbReference type="AlphaFoldDB" id="A0A059KJI8"/>
<dbReference type="Gene3D" id="1.10.287.1120">
    <property type="entry name" value="Bipartite methylase S protein"/>
    <property type="match status" value="1"/>
</dbReference>
<dbReference type="InterPro" id="IPR044946">
    <property type="entry name" value="Restrct_endonuc_typeI_TRD_sf"/>
</dbReference>
<comment type="similarity">
    <text evidence="1">Belongs to the type-I restriction system S methylase family.</text>
</comment>
<keyword evidence="2" id="KW-0680">Restriction system</keyword>
<dbReference type="Proteomes" id="UP000026714">
    <property type="component" value="Unassembled WGS sequence"/>
</dbReference>
<keyword evidence="6" id="KW-1185">Reference proteome</keyword>
<dbReference type="GO" id="GO:0009307">
    <property type="term" value="P:DNA restriction-modification system"/>
    <property type="evidence" value="ECO:0007669"/>
    <property type="project" value="UniProtKB-KW"/>
</dbReference>
<dbReference type="Gene3D" id="3.90.220.20">
    <property type="entry name" value="DNA methylase specificity domains"/>
    <property type="match status" value="2"/>
</dbReference>
<organism evidence="5 6">
    <name type="scientific">Sphaerotilus natans subsp. natans DSM 6575</name>
    <dbReference type="NCBI Taxonomy" id="1286631"/>
    <lineage>
        <taxon>Bacteria</taxon>
        <taxon>Pseudomonadati</taxon>
        <taxon>Pseudomonadota</taxon>
        <taxon>Betaproteobacteria</taxon>
        <taxon>Burkholderiales</taxon>
        <taxon>Sphaerotilaceae</taxon>
        <taxon>Sphaerotilus</taxon>
    </lineage>
</organism>
<evidence type="ECO:0000256" key="2">
    <source>
        <dbReference type="ARBA" id="ARBA00022747"/>
    </source>
</evidence>
<dbReference type="PANTHER" id="PTHR30408">
    <property type="entry name" value="TYPE-1 RESTRICTION ENZYME ECOKI SPECIFICITY PROTEIN"/>
    <property type="match status" value="1"/>
</dbReference>
<dbReference type="RefSeq" id="WP_076458874.1">
    <property type="nucleotide sequence ID" value="NZ_AZRA01000073.1"/>
</dbReference>
<evidence type="ECO:0000313" key="5">
    <source>
        <dbReference type="EMBL" id="KDB51606.1"/>
    </source>
</evidence>
<keyword evidence="3" id="KW-0238">DNA-binding</keyword>
<gene>
    <name evidence="5" type="ORF">X805_28060</name>
</gene>
<dbReference type="CDD" id="cd17243">
    <property type="entry name" value="RMtype1_S_AchA6I-TRD2-CR2_like"/>
    <property type="match status" value="1"/>
</dbReference>
<dbReference type="EMBL" id="AZRA01000073">
    <property type="protein sequence ID" value="KDB51606.1"/>
    <property type="molecule type" value="Genomic_DNA"/>
</dbReference>
<name>A0A059KJI8_9BURK</name>
<dbReference type="SUPFAM" id="SSF116734">
    <property type="entry name" value="DNA methylase specificity domain"/>
    <property type="match status" value="2"/>
</dbReference>
<accession>A0A059KJI8</accession>
<reference evidence="5 6" key="1">
    <citation type="journal article" date="2014" name="FEMS Microbiol. Ecol.">
        <title>Sphaerotilus natans encrusted with nanoball-shaped Fe(III) oxide minerals formed by nitrate-reducing mixotrophic Fe(II) oxidation.</title>
        <authorList>
            <person name="Park S."/>
            <person name="Kim D.H."/>
            <person name="Lee J.H."/>
            <person name="Hur H.G."/>
        </authorList>
    </citation>
    <scope>NUCLEOTIDE SEQUENCE [LARGE SCALE GENOMIC DNA]</scope>
    <source>
        <strain evidence="5 6">DSM 6575</strain>
    </source>
</reference>